<dbReference type="InterPro" id="IPR013519">
    <property type="entry name" value="Int_alpha_beta-p"/>
</dbReference>
<dbReference type="PRINTS" id="PR01185">
    <property type="entry name" value="INTEGRINA"/>
</dbReference>
<keyword evidence="3" id="KW-0325">Glycoprotein</keyword>
<dbReference type="PANTHER" id="PTHR23220:SF84">
    <property type="entry name" value="INTEGRIN ALPHA-L"/>
    <property type="match status" value="1"/>
</dbReference>
<dbReference type="Pfam" id="PF01839">
    <property type="entry name" value="FG-GAP"/>
    <property type="match status" value="1"/>
</dbReference>
<keyword evidence="2" id="KW-0677">Repeat</keyword>
<organism evidence="4 5">
    <name type="scientific">Tenacibaculum jejuense</name>
    <dbReference type="NCBI Taxonomy" id="584609"/>
    <lineage>
        <taxon>Bacteria</taxon>
        <taxon>Pseudomonadati</taxon>
        <taxon>Bacteroidota</taxon>
        <taxon>Flavobacteriia</taxon>
        <taxon>Flavobacteriales</taxon>
        <taxon>Flavobacteriaceae</taxon>
        <taxon>Tenacibaculum</taxon>
    </lineage>
</organism>
<dbReference type="InterPro" id="IPR013517">
    <property type="entry name" value="FG-GAP"/>
</dbReference>
<protein>
    <recommendedName>
        <fullName evidence="6">T9SS type B sorting domain-containing protein</fullName>
    </recommendedName>
</protein>
<dbReference type="GO" id="GO:0009897">
    <property type="term" value="C:external side of plasma membrane"/>
    <property type="evidence" value="ECO:0007669"/>
    <property type="project" value="TreeGrafter"/>
</dbReference>
<dbReference type="Proteomes" id="UP000215214">
    <property type="component" value="Chromosome TJEJU"/>
</dbReference>
<evidence type="ECO:0000256" key="2">
    <source>
        <dbReference type="ARBA" id="ARBA00022737"/>
    </source>
</evidence>
<gene>
    <name evidence="4" type="ORF">TJEJU_1772</name>
</gene>
<dbReference type="InterPro" id="IPR028994">
    <property type="entry name" value="Integrin_alpha_N"/>
</dbReference>
<evidence type="ECO:0000256" key="1">
    <source>
        <dbReference type="ARBA" id="ARBA00022729"/>
    </source>
</evidence>
<dbReference type="GO" id="GO:0008305">
    <property type="term" value="C:integrin complex"/>
    <property type="evidence" value="ECO:0007669"/>
    <property type="project" value="InterPro"/>
</dbReference>
<keyword evidence="1" id="KW-0732">Signal</keyword>
<dbReference type="SMART" id="SM00191">
    <property type="entry name" value="Int_alpha"/>
    <property type="match status" value="6"/>
</dbReference>
<dbReference type="PROSITE" id="PS51470">
    <property type="entry name" value="FG_GAP"/>
    <property type="match status" value="3"/>
</dbReference>
<reference evidence="4 5" key="1">
    <citation type="submission" date="2017-07" db="EMBL/GenBank/DDBJ databases">
        <authorList>
            <person name="Sun Z.S."/>
            <person name="Albrecht U."/>
            <person name="Echele G."/>
            <person name="Lee C.C."/>
        </authorList>
    </citation>
    <scope>NUCLEOTIDE SEQUENCE [LARGE SCALE GENOMIC DNA]</scope>
    <source>
        <strain evidence="5">type strain: KCTC 22618</strain>
    </source>
</reference>
<dbReference type="PANTHER" id="PTHR23220">
    <property type="entry name" value="INTEGRIN ALPHA"/>
    <property type="match status" value="1"/>
</dbReference>
<dbReference type="GO" id="GO:0033627">
    <property type="term" value="P:cell adhesion mediated by integrin"/>
    <property type="evidence" value="ECO:0007669"/>
    <property type="project" value="TreeGrafter"/>
</dbReference>
<dbReference type="GO" id="GO:0007160">
    <property type="term" value="P:cell-matrix adhesion"/>
    <property type="evidence" value="ECO:0007669"/>
    <property type="project" value="TreeGrafter"/>
</dbReference>
<name>A0A238UAI1_9FLAO</name>
<evidence type="ECO:0000256" key="3">
    <source>
        <dbReference type="ARBA" id="ARBA00023180"/>
    </source>
</evidence>
<dbReference type="GO" id="GO:0005178">
    <property type="term" value="F:integrin binding"/>
    <property type="evidence" value="ECO:0007669"/>
    <property type="project" value="TreeGrafter"/>
</dbReference>
<dbReference type="InterPro" id="IPR000413">
    <property type="entry name" value="Integrin_alpha"/>
</dbReference>
<dbReference type="AlphaFoldDB" id="A0A238UAI1"/>
<dbReference type="NCBIfam" id="TIGR04131">
    <property type="entry name" value="Bac_Flav_CTERM"/>
    <property type="match status" value="1"/>
</dbReference>
<evidence type="ECO:0008006" key="6">
    <source>
        <dbReference type="Google" id="ProtNLM"/>
    </source>
</evidence>
<dbReference type="Pfam" id="PF13585">
    <property type="entry name" value="CHU_C"/>
    <property type="match status" value="1"/>
</dbReference>
<proteinExistence type="predicted"/>
<keyword evidence="5" id="KW-1185">Reference proteome</keyword>
<accession>A0A238UAI1</accession>
<evidence type="ECO:0000313" key="4">
    <source>
        <dbReference type="EMBL" id="SNR15484.1"/>
    </source>
</evidence>
<dbReference type="SUPFAM" id="SSF69318">
    <property type="entry name" value="Integrin alpha N-terminal domain"/>
    <property type="match status" value="1"/>
</dbReference>
<dbReference type="GO" id="GO:0007229">
    <property type="term" value="P:integrin-mediated signaling pathway"/>
    <property type="evidence" value="ECO:0007669"/>
    <property type="project" value="TreeGrafter"/>
</dbReference>
<dbReference type="Gene3D" id="2.130.10.130">
    <property type="entry name" value="Integrin alpha, N-terminal"/>
    <property type="match status" value="3"/>
</dbReference>
<evidence type="ECO:0000313" key="5">
    <source>
        <dbReference type="Proteomes" id="UP000215214"/>
    </source>
</evidence>
<dbReference type="GO" id="GO:0098609">
    <property type="term" value="P:cell-cell adhesion"/>
    <property type="evidence" value="ECO:0007669"/>
    <property type="project" value="TreeGrafter"/>
</dbReference>
<dbReference type="EMBL" id="LT899436">
    <property type="protein sequence ID" value="SNR15484.1"/>
    <property type="molecule type" value="Genomic_DNA"/>
</dbReference>
<dbReference type="KEGG" id="tje:TJEJU_1772"/>
<dbReference type="InterPro" id="IPR026341">
    <property type="entry name" value="T9SS_type_B"/>
</dbReference>
<sequence>MNFINAMKIKKILFLLLLVHAILLKAQGYSVSKFQKINEVNGGFTGMLDIDDSWGISIDNIGDLDGNGVNDIAVGAFGDDDGGSSRGAVWILFLDTDNQVISHTKISNTSGGFTGVLDNDDRFGGAVSYLGDINNDGLIELAVGADYDGDGGFWHGAVWILSLNNDGTVNSHRKISDTQGNFLGFINGDAIFGTDIENIGDLDGDGIQDLAVGSRRDGDGGSRRGAVWILFMNADLTVKDFQKISSTQGNFSGTLQFEDFFGGSVANIGDLDGDGVSDIAVGAYRDDDQLVNSGGFYILFLNTDGTVKNHTKISNLNGGLSNTVSANALFGESIDGVTDIDNDGKIEIIVGALRERNNISFTQTGGFYIIELNRDGTVSEDFLYTYGENCFTGNLEDGDFFGGSVSVLNNTSGNISFAVGAYRDRENGGRKGAVWILELGDKKEYKSSFENTSLCGLNDGSFTISELLANTNYNISYSLNSVATTIQQQSNSQGEIEIAGLSAGKYENIEISRIGFTCVSTLDPIEILNADFIPEYNKTDPTSCGTADGVIEISKLTPNETYVVDYYLNSVLVRNNYTANSAGEVFLTGLTSGRYEYIMIIGTTTPCSDGLGLMELTTTELNATVTSSNESFCGLNDGQIEIANLTPNTFYVINYSFNTNNITIEEQSNSQGEIELIGLSSGNYESVEVNQRGASCSKMLGNIEIEQANFQIEFEKTNPTSCAVADGTISISRLLSNTLYNISYLKEGVRVDNNYNSNSVGEITLSALEPGRYQNIEITDIANSCTDEIIAVDLNTISFSPSVYATNSSSCKVNDGSIVFSNLSVNQFFEVSFEFEGNNENLRIQSNNSGDLVISSLKSGIYENVFIRDVDTGCNTTLPDLNIICVPDEIECFKTKTFFTPNNDGYNDSWSLEMLNSCDYIVYIYDRFGKELARLTPSSPSWNGMYNGKRLPSNDYWYLVEYTNNLGETKYFRSHFALRRI</sequence>